<feature type="compositionally biased region" description="Basic residues" evidence="6">
    <location>
        <begin position="839"/>
        <end position="848"/>
    </location>
</feature>
<dbReference type="PANTHER" id="PTHR21716:SF4">
    <property type="entry name" value="TRANSMEMBRANE PROTEIN 245"/>
    <property type="match status" value="1"/>
</dbReference>
<reference evidence="8" key="1">
    <citation type="submission" date="2022-11" db="EMBL/GenBank/DDBJ databases">
        <authorList>
            <person name="Morgan W.R."/>
            <person name="Tartar A."/>
        </authorList>
    </citation>
    <scope>NUCLEOTIDE SEQUENCE</scope>
    <source>
        <strain evidence="8">ARSEF 373</strain>
    </source>
</reference>
<evidence type="ECO:0000256" key="4">
    <source>
        <dbReference type="ARBA" id="ARBA00022989"/>
    </source>
</evidence>
<feature type="compositionally biased region" description="Polar residues" evidence="6">
    <location>
        <begin position="812"/>
        <end position="829"/>
    </location>
</feature>
<feature type="transmembrane region" description="Helical" evidence="7">
    <location>
        <begin position="151"/>
        <end position="169"/>
    </location>
</feature>
<evidence type="ECO:0000256" key="2">
    <source>
        <dbReference type="ARBA" id="ARBA00009773"/>
    </source>
</evidence>
<feature type="compositionally biased region" description="Basic and acidic residues" evidence="6">
    <location>
        <begin position="1004"/>
        <end position="1015"/>
    </location>
</feature>
<keyword evidence="5 7" id="KW-0472">Membrane</keyword>
<feature type="region of interest" description="Disordered" evidence="6">
    <location>
        <begin position="724"/>
        <end position="770"/>
    </location>
</feature>
<dbReference type="PANTHER" id="PTHR21716">
    <property type="entry name" value="TRANSMEMBRANE PROTEIN"/>
    <property type="match status" value="1"/>
</dbReference>
<feature type="transmembrane region" description="Helical" evidence="7">
    <location>
        <begin position="439"/>
        <end position="460"/>
    </location>
</feature>
<evidence type="ECO:0000256" key="3">
    <source>
        <dbReference type="ARBA" id="ARBA00022692"/>
    </source>
</evidence>
<feature type="transmembrane region" description="Helical" evidence="7">
    <location>
        <begin position="374"/>
        <end position="403"/>
    </location>
</feature>
<feature type="compositionally biased region" description="Pro residues" evidence="6">
    <location>
        <begin position="29"/>
        <end position="43"/>
    </location>
</feature>
<organism evidence="8 9">
    <name type="scientific">Lagenidium giganteum</name>
    <dbReference type="NCBI Taxonomy" id="4803"/>
    <lineage>
        <taxon>Eukaryota</taxon>
        <taxon>Sar</taxon>
        <taxon>Stramenopiles</taxon>
        <taxon>Oomycota</taxon>
        <taxon>Peronosporomycetes</taxon>
        <taxon>Pythiales</taxon>
        <taxon>Pythiaceae</taxon>
    </lineage>
</organism>
<feature type="compositionally biased region" description="Low complexity" evidence="6">
    <location>
        <begin position="860"/>
        <end position="870"/>
    </location>
</feature>
<keyword evidence="3 7" id="KW-0812">Transmembrane</keyword>
<feature type="region of interest" description="Disordered" evidence="6">
    <location>
        <begin position="555"/>
        <end position="588"/>
    </location>
</feature>
<evidence type="ECO:0000256" key="6">
    <source>
        <dbReference type="SAM" id="MobiDB-lite"/>
    </source>
</evidence>
<keyword evidence="9" id="KW-1185">Reference proteome</keyword>
<comment type="similarity">
    <text evidence="2">Belongs to the autoinducer-2 exporter (AI-2E) (TC 2.A.86) family.</text>
</comment>
<comment type="subcellular location">
    <subcellularLocation>
        <location evidence="1">Membrane</location>
        <topology evidence="1">Multi-pass membrane protein</topology>
    </subcellularLocation>
</comment>
<feature type="transmembrane region" description="Helical" evidence="7">
    <location>
        <begin position="59"/>
        <end position="82"/>
    </location>
</feature>
<feature type="compositionally biased region" description="Polar residues" evidence="6">
    <location>
        <begin position="1016"/>
        <end position="1026"/>
    </location>
</feature>
<dbReference type="Proteomes" id="UP001146120">
    <property type="component" value="Unassembled WGS sequence"/>
</dbReference>
<proteinExistence type="inferred from homology"/>
<reference evidence="8" key="2">
    <citation type="journal article" date="2023" name="Microbiol Resour">
        <title>Decontamination and Annotation of the Draft Genome Sequence of the Oomycete Lagenidium giganteum ARSEF 373.</title>
        <authorList>
            <person name="Morgan W.R."/>
            <person name="Tartar A."/>
        </authorList>
    </citation>
    <scope>NUCLEOTIDE SEQUENCE</scope>
    <source>
        <strain evidence="8">ARSEF 373</strain>
    </source>
</reference>
<feature type="region of interest" description="Disordered" evidence="6">
    <location>
        <begin position="812"/>
        <end position="900"/>
    </location>
</feature>
<feature type="region of interest" description="Disordered" evidence="6">
    <location>
        <begin position="776"/>
        <end position="795"/>
    </location>
</feature>
<feature type="transmembrane region" description="Helical" evidence="7">
    <location>
        <begin position="502"/>
        <end position="522"/>
    </location>
</feature>
<dbReference type="EMBL" id="DAKRPA010000019">
    <property type="protein sequence ID" value="DBA03489.1"/>
    <property type="molecule type" value="Genomic_DNA"/>
</dbReference>
<comment type="caution">
    <text evidence="8">The sequence shown here is derived from an EMBL/GenBank/DDBJ whole genome shotgun (WGS) entry which is preliminary data.</text>
</comment>
<feature type="region of interest" description="Disordered" evidence="6">
    <location>
        <begin position="1003"/>
        <end position="1093"/>
    </location>
</feature>
<protein>
    <submittedName>
        <fullName evidence="8">Uncharacterized protein</fullName>
    </submittedName>
</protein>
<dbReference type="GO" id="GO:0016020">
    <property type="term" value="C:membrane"/>
    <property type="evidence" value="ECO:0007669"/>
    <property type="project" value="UniProtKB-SubCell"/>
</dbReference>
<feature type="region of interest" description="Disordered" evidence="6">
    <location>
        <begin position="20"/>
        <end position="48"/>
    </location>
</feature>
<evidence type="ECO:0000313" key="9">
    <source>
        <dbReference type="Proteomes" id="UP001146120"/>
    </source>
</evidence>
<feature type="compositionally biased region" description="Basic and acidic residues" evidence="6">
    <location>
        <begin position="922"/>
        <end position="931"/>
    </location>
</feature>
<feature type="region of interest" description="Disordered" evidence="6">
    <location>
        <begin position="916"/>
        <end position="935"/>
    </location>
</feature>
<feature type="transmembrane region" description="Helical" evidence="7">
    <location>
        <begin position="175"/>
        <end position="196"/>
    </location>
</feature>
<evidence type="ECO:0000256" key="5">
    <source>
        <dbReference type="ARBA" id="ARBA00023136"/>
    </source>
</evidence>
<evidence type="ECO:0000256" key="1">
    <source>
        <dbReference type="ARBA" id="ARBA00004141"/>
    </source>
</evidence>
<keyword evidence="4 7" id="KW-1133">Transmembrane helix</keyword>
<feature type="compositionally biased region" description="Basic and acidic residues" evidence="6">
    <location>
        <begin position="555"/>
        <end position="568"/>
    </location>
</feature>
<feature type="compositionally biased region" description="Polar residues" evidence="6">
    <location>
        <begin position="737"/>
        <end position="753"/>
    </location>
</feature>
<evidence type="ECO:0000313" key="8">
    <source>
        <dbReference type="EMBL" id="DBA03489.1"/>
    </source>
</evidence>
<feature type="transmembrane region" description="Helical" evidence="7">
    <location>
        <begin position="466"/>
        <end position="490"/>
    </location>
</feature>
<dbReference type="InterPro" id="IPR002549">
    <property type="entry name" value="AI-2E-like"/>
</dbReference>
<name>A0AAV2ZBT6_9STRA</name>
<feature type="transmembrane region" description="Helical" evidence="7">
    <location>
        <begin position="211"/>
        <end position="232"/>
    </location>
</feature>
<feature type="compositionally biased region" description="Polar residues" evidence="6">
    <location>
        <begin position="884"/>
        <end position="897"/>
    </location>
</feature>
<gene>
    <name evidence="8" type="ORF">N0F65_002897</name>
</gene>
<sequence length="1623" mass="180943">MLAVGCIEFLSTVATHIVGESSKKRRRQPPPSAPSPPPPPLSPSSPSSCAAMTEFVEAILAQIIGNISTAIIVVLFYFNFLLFENYLRLIVWAILFSQALRQAKTNVISVLQYLSDDPNVDKDGFLTSVFSKSCEIFLRHPNGPTRSAKELFLNYGIFIFSLIGAVSIWMRMYSWVSFLNIAIGFWIVSLSLIKLLERRIFYYRYFISDEVLVSTLLILGFFTTGAFVVLYLGTESYLEGSRAAAALSDWVQTNFINDERTRQVWSEQVENSRLMISSAISGVEDRYNDTMWWPPLRSMVKAYYLDNKPDFGNATSQVTLYSRLRLPENMTLIQAFSLAYSKVDTVNLTSVQLTDWTSKGLEVSSIAFGSVAQLVLLVFTMLIAFVSLGIRAFFFISSLFYLLCTKWDPIERFVHDLLPIGVGKRPHVVHSLRKVVEGVFFLPLKMSSIHALVTLLSFTIVNADFVYLATTFTFFISIVPIIPPYLYIAFTVLDDMLYEKSIVALNSYVSALSVVFGVYVFGIEGVIFGPLSVCGVYFAYEVSNHGIQAAQDEFRGSDENRADARGDSELDEVDDVQSTHSSHEEDKEDLLTASQNSNIFSNAMYRVISGPLAERVRRRFSMDITTEDSVCVTLVVEGLKTQKRIRFVVNKAWTQKALYDSIRRMLHVQGVEGIKTPDGTEVLSPMHIFPNEILHVTVRPKPTRSHHTYLDTASVMSDSNLRLPLHNGPLSTRKRAQSGQPSGSSVFSPTGSARSIKKGASASGFPTMMPTLAVRKTRGRLRRQNSVPIHADSSPHLRRRRSFCVEVLGQPCPTTDESSNGASPPTSSDLPILPTTRSRSARTLHRRSSAPIDVNGHGSGSESTVTVTSTYSALSRAHKPAAATIQQPTEVKHQYSSPKKRRDVLLEATLLGSPATALASPSREDGADVHRHAAQSPSSAIIRRLLEEEEAAYVAKRADRKVIDREYASKKLNSPIKAQSEHRGHSEHKPAWLSLFDVEADESSDARGVEDDRISGRTTPHGSVRSSGRRPNPSTSLHDSKLTPHPRPTSKAGKLVLQRSLHITSAPHLPRLSTPGATPTAGSSRHGMSRREADETSVAAAVDEVTALIQQQLPPGFLQGKGKVHLHEHLHDFHSRQVFSCCKHPAEDLELQAEQAQQLEIERLIAHKPLDVQERVESVQRTVVTKPGEFLLSPTVPLTQGFIIGRLRFITMLDYDDIFEYDWALNEVDKVVRDAVERQRINVVLKKSYRVLLWFFRYYAGKSASAAMSGQSAPATGPVDLFQVPDRLKLLEDLNVQCVDPTRYGITEAPLKRENLIGFLLSVAKMNCLHPSDPARMRMLIAEGIELSEAIKTLVRDHFGAYAQVQDVNHFRFLFLKASPAPTTGGATPKLLRQKTRQVSRRLGDIIAKHQVNLMNFYLEQINVSSGAPATATIGHFSQSSTKLLLVPNQRVSMKYSHFLQALKSIGLIPKHHATTAVTPTTNTGGKLDETRLLRVFLSCLGMKPVETADSDGIVGTREATFEQFVEALCRVALMKEEIEICKGEYDVCPGQITSDWCQCIEVKSSYAFERFDDAVEELFDMIHSFRMKHAANKRTNITKMRSLRTLYFNPKSTTQRDLNQLK</sequence>
<evidence type="ECO:0000256" key="7">
    <source>
        <dbReference type="SAM" id="Phobius"/>
    </source>
</evidence>
<accession>A0AAV2ZBT6</accession>